<dbReference type="AlphaFoldDB" id="A0A5C3KG02"/>
<dbReference type="Proteomes" id="UP000307440">
    <property type="component" value="Unassembled WGS sequence"/>
</dbReference>
<reference evidence="1 2" key="1">
    <citation type="journal article" date="2019" name="Nat. Ecol. Evol.">
        <title>Megaphylogeny resolves global patterns of mushroom evolution.</title>
        <authorList>
            <person name="Varga T."/>
            <person name="Krizsan K."/>
            <person name="Foldi C."/>
            <person name="Dima B."/>
            <person name="Sanchez-Garcia M."/>
            <person name="Sanchez-Ramirez S."/>
            <person name="Szollosi G.J."/>
            <person name="Szarkandi J.G."/>
            <person name="Papp V."/>
            <person name="Albert L."/>
            <person name="Andreopoulos W."/>
            <person name="Angelini C."/>
            <person name="Antonin V."/>
            <person name="Barry K.W."/>
            <person name="Bougher N.L."/>
            <person name="Buchanan P."/>
            <person name="Buyck B."/>
            <person name="Bense V."/>
            <person name="Catcheside P."/>
            <person name="Chovatia M."/>
            <person name="Cooper J."/>
            <person name="Damon W."/>
            <person name="Desjardin D."/>
            <person name="Finy P."/>
            <person name="Geml J."/>
            <person name="Haridas S."/>
            <person name="Hughes K."/>
            <person name="Justo A."/>
            <person name="Karasinski D."/>
            <person name="Kautmanova I."/>
            <person name="Kiss B."/>
            <person name="Kocsube S."/>
            <person name="Kotiranta H."/>
            <person name="LaButti K.M."/>
            <person name="Lechner B.E."/>
            <person name="Liimatainen K."/>
            <person name="Lipzen A."/>
            <person name="Lukacs Z."/>
            <person name="Mihaltcheva S."/>
            <person name="Morgado L.N."/>
            <person name="Niskanen T."/>
            <person name="Noordeloos M.E."/>
            <person name="Ohm R.A."/>
            <person name="Ortiz-Santana B."/>
            <person name="Ovrebo C."/>
            <person name="Racz N."/>
            <person name="Riley R."/>
            <person name="Savchenko A."/>
            <person name="Shiryaev A."/>
            <person name="Soop K."/>
            <person name="Spirin V."/>
            <person name="Szebenyi C."/>
            <person name="Tomsovsky M."/>
            <person name="Tulloss R.E."/>
            <person name="Uehling J."/>
            <person name="Grigoriev I.V."/>
            <person name="Vagvolgyi C."/>
            <person name="Papp T."/>
            <person name="Martin F.M."/>
            <person name="Miettinen O."/>
            <person name="Hibbett D.S."/>
            <person name="Nagy L.G."/>
        </authorList>
    </citation>
    <scope>NUCLEOTIDE SEQUENCE [LARGE SCALE GENOMIC DNA]</scope>
    <source>
        <strain evidence="1 2">CBS 121175</strain>
    </source>
</reference>
<sequence>MPLTDVYTKADLARRILNRAPAPIVATRGPAFPHPLRQVFFECDMLIEDDDSAACSFTDSSMSSLPSSMASAYMYNIDIEDFPERPGTPLPPLDLLGEDDDDFVSIPLNLGSGSSYSSHDLPDRPSTPNPSGNTLSDDFVFVSLDSPPSHLSSPYSAPGLPKRPRFRAPLPSNLPDLALTDAEEDVKCDIWLTLKTFRDEVDGVYIQDDSAPFHWLNHMLQDAVKKHGVSVEFSHPGICVVNRWNEIGSCLHLVGVPGKEGDVSMEEFIEVNEDRGVEWMLVGSHGRNLAHVSCEAMYFGNEQEKDVFQRALKGLMVSINFYGRCVSASVFG</sequence>
<proteinExistence type="predicted"/>
<keyword evidence="2" id="KW-1185">Reference proteome</keyword>
<gene>
    <name evidence="1" type="ORF">FA15DRAFT_660195</name>
</gene>
<organism evidence="1 2">
    <name type="scientific">Coprinopsis marcescibilis</name>
    <name type="common">Agaric fungus</name>
    <name type="synonym">Psathyrella marcescibilis</name>
    <dbReference type="NCBI Taxonomy" id="230819"/>
    <lineage>
        <taxon>Eukaryota</taxon>
        <taxon>Fungi</taxon>
        <taxon>Dikarya</taxon>
        <taxon>Basidiomycota</taxon>
        <taxon>Agaricomycotina</taxon>
        <taxon>Agaricomycetes</taxon>
        <taxon>Agaricomycetidae</taxon>
        <taxon>Agaricales</taxon>
        <taxon>Agaricineae</taxon>
        <taxon>Psathyrellaceae</taxon>
        <taxon>Coprinopsis</taxon>
    </lineage>
</organism>
<protein>
    <submittedName>
        <fullName evidence="1">Uncharacterized protein</fullName>
    </submittedName>
</protein>
<name>A0A5C3KG02_COPMA</name>
<evidence type="ECO:0000313" key="2">
    <source>
        <dbReference type="Proteomes" id="UP000307440"/>
    </source>
</evidence>
<accession>A0A5C3KG02</accession>
<dbReference type="EMBL" id="ML210361">
    <property type="protein sequence ID" value="TFK19089.1"/>
    <property type="molecule type" value="Genomic_DNA"/>
</dbReference>
<evidence type="ECO:0000313" key="1">
    <source>
        <dbReference type="EMBL" id="TFK19089.1"/>
    </source>
</evidence>